<reference evidence="4" key="1">
    <citation type="journal article" date="2005" name="Nature">
        <title>The map-based sequence of the rice genome.</title>
        <authorList>
            <consortium name="International rice genome sequencing project (IRGSP)"/>
            <person name="Matsumoto T."/>
            <person name="Wu J."/>
            <person name="Kanamori H."/>
            <person name="Katayose Y."/>
            <person name="Fujisawa M."/>
            <person name="Namiki N."/>
            <person name="Mizuno H."/>
            <person name="Yamamoto K."/>
            <person name="Antonio B.A."/>
            <person name="Baba T."/>
            <person name="Sakata K."/>
            <person name="Nagamura Y."/>
            <person name="Aoki H."/>
            <person name="Arikawa K."/>
            <person name="Arita K."/>
            <person name="Bito T."/>
            <person name="Chiden Y."/>
            <person name="Fujitsuka N."/>
            <person name="Fukunaka R."/>
            <person name="Hamada M."/>
            <person name="Harada C."/>
            <person name="Hayashi A."/>
            <person name="Hijishita S."/>
            <person name="Honda M."/>
            <person name="Hosokawa S."/>
            <person name="Ichikawa Y."/>
            <person name="Idonuma A."/>
            <person name="Iijima M."/>
            <person name="Ikeda M."/>
            <person name="Ikeno M."/>
            <person name="Ito K."/>
            <person name="Ito S."/>
            <person name="Ito T."/>
            <person name="Ito Y."/>
            <person name="Ito Y."/>
            <person name="Iwabuchi A."/>
            <person name="Kamiya K."/>
            <person name="Karasawa W."/>
            <person name="Kurita K."/>
            <person name="Katagiri S."/>
            <person name="Kikuta A."/>
            <person name="Kobayashi H."/>
            <person name="Kobayashi N."/>
            <person name="Machita K."/>
            <person name="Maehara T."/>
            <person name="Masukawa M."/>
            <person name="Mizubayashi T."/>
            <person name="Mukai Y."/>
            <person name="Nagasaki H."/>
            <person name="Nagata Y."/>
            <person name="Naito S."/>
            <person name="Nakashima M."/>
            <person name="Nakama Y."/>
            <person name="Nakamichi Y."/>
            <person name="Nakamura M."/>
            <person name="Meguro A."/>
            <person name="Negishi M."/>
            <person name="Ohta I."/>
            <person name="Ohta T."/>
            <person name="Okamoto M."/>
            <person name="Ono N."/>
            <person name="Saji S."/>
            <person name="Sakaguchi M."/>
            <person name="Sakai K."/>
            <person name="Shibata M."/>
            <person name="Shimokawa T."/>
            <person name="Song J."/>
            <person name="Takazaki Y."/>
            <person name="Terasawa K."/>
            <person name="Tsugane M."/>
            <person name="Tsuji K."/>
            <person name="Ueda S."/>
            <person name="Waki K."/>
            <person name="Yamagata H."/>
            <person name="Yamamoto M."/>
            <person name="Yamamoto S."/>
            <person name="Yamane H."/>
            <person name="Yoshiki S."/>
            <person name="Yoshihara R."/>
            <person name="Yukawa K."/>
            <person name="Zhong H."/>
            <person name="Yano M."/>
            <person name="Yuan Q."/>
            <person name="Ouyang S."/>
            <person name="Liu J."/>
            <person name="Jones K.M."/>
            <person name="Gansberger K."/>
            <person name="Moffat K."/>
            <person name="Hill J."/>
            <person name="Bera J."/>
            <person name="Fadrosh D."/>
            <person name="Jin S."/>
            <person name="Johri S."/>
            <person name="Kim M."/>
            <person name="Overton L."/>
            <person name="Reardon M."/>
            <person name="Tsitrin T."/>
            <person name="Vuong H."/>
            <person name="Weaver B."/>
            <person name="Ciecko A."/>
            <person name="Tallon L."/>
            <person name="Jackson J."/>
            <person name="Pai G."/>
            <person name="Aken S.V."/>
            <person name="Utterback T."/>
            <person name="Reidmuller S."/>
            <person name="Feldblyum T."/>
            <person name="Hsiao J."/>
            <person name="Zismann V."/>
            <person name="Iobst S."/>
            <person name="de Vazeille A.R."/>
            <person name="Buell C.R."/>
            <person name="Ying K."/>
            <person name="Li Y."/>
            <person name="Lu T."/>
            <person name="Huang Y."/>
            <person name="Zhao Q."/>
            <person name="Feng Q."/>
            <person name="Zhang L."/>
            <person name="Zhu J."/>
            <person name="Weng Q."/>
            <person name="Mu J."/>
            <person name="Lu Y."/>
            <person name="Fan D."/>
            <person name="Liu Y."/>
            <person name="Guan J."/>
            <person name="Zhang Y."/>
            <person name="Yu S."/>
            <person name="Liu X."/>
            <person name="Zhang Y."/>
            <person name="Hong G."/>
            <person name="Han B."/>
            <person name="Choisne N."/>
            <person name="Demange N."/>
            <person name="Orjeda G."/>
            <person name="Samain S."/>
            <person name="Cattolico L."/>
            <person name="Pelletier E."/>
            <person name="Couloux A."/>
            <person name="Segurens B."/>
            <person name="Wincker P."/>
            <person name="D'Hont A."/>
            <person name="Scarpelli C."/>
            <person name="Weissenbach J."/>
            <person name="Salanoubat M."/>
            <person name="Quetier F."/>
            <person name="Yu Y."/>
            <person name="Kim H.R."/>
            <person name="Rambo T."/>
            <person name="Currie J."/>
            <person name="Collura K."/>
            <person name="Luo M."/>
            <person name="Yang T."/>
            <person name="Ammiraju J.S.S."/>
            <person name="Engler F."/>
            <person name="Soderlund C."/>
            <person name="Wing R.A."/>
            <person name="Palmer L.E."/>
            <person name="de la Bastide M."/>
            <person name="Spiegel L."/>
            <person name="Nascimento L."/>
            <person name="Zutavern T."/>
            <person name="O'Shaughnessy A."/>
            <person name="Dike S."/>
            <person name="Dedhia N."/>
            <person name="Preston R."/>
            <person name="Balija V."/>
            <person name="McCombie W.R."/>
            <person name="Chow T."/>
            <person name="Chen H."/>
            <person name="Chung M."/>
            <person name="Chen C."/>
            <person name="Shaw J."/>
            <person name="Wu H."/>
            <person name="Hsiao K."/>
            <person name="Chao Y."/>
            <person name="Chu M."/>
            <person name="Cheng C."/>
            <person name="Hour A."/>
            <person name="Lee P."/>
            <person name="Lin S."/>
            <person name="Lin Y."/>
            <person name="Liou J."/>
            <person name="Liu S."/>
            <person name="Hsing Y."/>
            <person name="Raghuvanshi S."/>
            <person name="Mohanty A."/>
            <person name="Bharti A.K."/>
            <person name="Gaur A."/>
            <person name="Gupta V."/>
            <person name="Kumar D."/>
            <person name="Ravi V."/>
            <person name="Vij S."/>
            <person name="Kapur A."/>
            <person name="Khurana P."/>
            <person name="Khurana P."/>
            <person name="Khurana J.P."/>
            <person name="Tyagi A.K."/>
            <person name="Gaikwad K."/>
            <person name="Singh A."/>
            <person name="Dalal V."/>
            <person name="Srivastava S."/>
            <person name="Dixit A."/>
            <person name="Pal A.K."/>
            <person name="Ghazi I.A."/>
            <person name="Yadav M."/>
            <person name="Pandit A."/>
            <person name="Bhargava A."/>
            <person name="Sureshbabu K."/>
            <person name="Batra K."/>
            <person name="Sharma T.R."/>
            <person name="Mohapatra T."/>
            <person name="Singh N.K."/>
            <person name="Messing J."/>
            <person name="Nelson A.B."/>
            <person name="Fuks G."/>
            <person name="Kavchok S."/>
            <person name="Keizer G."/>
            <person name="Linton E."/>
            <person name="Llaca V."/>
            <person name="Song R."/>
            <person name="Tanyolac B."/>
            <person name="Young S."/>
            <person name="Ho-Il K."/>
            <person name="Hahn J.H."/>
            <person name="Sangsakoo G."/>
            <person name="Vanavichit A."/>
            <person name="de Mattos Luiz.A.T."/>
            <person name="Zimmer P.D."/>
            <person name="Malone G."/>
            <person name="Dellagostin O."/>
            <person name="de Oliveira A.C."/>
            <person name="Bevan M."/>
            <person name="Bancroft I."/>
            <person name="Minx P."/>
            <person name="Cordum H."/>
            <person name="Wilson R."/>
            <person name="Cheng Z."/>
            <person name="Jin W."/>
            <person name="Jiang J."/>
            <person name="Leong S.A."/>
            <person name="Iwama H."/>
            <person name="Gojobori T."/>
            <person name="Itoh T."/>
            <person name="Niimura Y."/>
            <person name="Fujii Y."/>
            <person name="Habara T."/>
            <person name="Sakai H."/>
            <person name="Sato Y."/>
            <person name="Wilson G."/>
            <person name="Kumar K."/>
            <person name="McCouch S."/>
            <person name="Juretic N."/>
            <person name="Hoen D."/>
            <person name="Wright S."/>
            <person name="Bruskiewich R."/>
            <person name="Bureau T."/>
            <person name="Miyao A."/>
            <person name="Hirochika H."/>
            <person name="Nishikawa T."/>
            <person name="Kadowaki K."/>
            <person name="Sugiura M."/>
            <person name="Burr B."/>
            <person name="Sasaki T."/>
        </authorList>
    </citation>
    <scope>NUCLEOTIDE SEQUENCE [LARGE SCALE GENOMIC DNA]</scope>
    <source>
        <strain evidence="4">cv. Nipponbare</strain>
    </source>
</reference>
<reference evidence="4" key="2">
    <citation type="journal article" date="2008" name="Nucleic Acids Res.">
        <title>The rice annotation project database (RAP-DB): 2008 update.</title>
        <authorList>
            <consortium name="The rice annotation project (RAP)"/>
        </authorList>
    </citation>
    <scope>GENOME REANNOTATION</scope>
    <source>
        <strain evidence="4">cv. Nipponbare</strain>
    </source>
</reference>
<feature type="compositionally biased region" description="Basic and acidic residues" evidence="1">
    <location>
        <begin position="310"/>
        <end position="323"/>
    </location>
</feature>
<evidence type="ECO:0000313" key="3">
    <source>
        <dbReference type="EMBL" id="AAX94807.1"/>
    </source>
</evidence>
<dbReference type="InterPro" id="IPR007321">
    <property type="entry name" value="Transposase_28"/>
</dbReference>
<protein>
    <submittedName>
        <fullName evidence="3">Transposable element protein, putative</fullName>
    </submittedName>
</protein>
<feature type="compositionally biased region" description="Acidic residues" evidence="1">
    <location>
        <begin position="299"/>
        <end position="309"/>
    </location>
</feature>
<feature type="domain" description="Transposase (putative) gypsy type" evidence="2">
    <location>
        <begin position="68"/>
        <end position="133"/>
    </location>
</feature>
<proteinExistence type="predicted"/>
<dbReference type="Proteomes" id="UP000000763">
    <property type="component" value="Chromosome 11"/>
</dbReference>
<dbReference type="EMBL" id="AC145324">
    <property type="protein sequence ID" value="AAX94807.1"/>
    <property type="molecule type" value="Genomic_DNA"/>
</dbReference>
<evidence type="ECO:0000313" key="4">
    <source>
        <dbReference type="Proteomes" id="UP000000763"/>
    </source>
</evidence>
<accession>Q2R7W0</accession>
<dbReference type="AlphaFoldDB" id="Q2R7W0"/>
<evidence type="ECO:0000259" key="2">
    <source>
        <dbReference type="Pfam" id="PF04195"/>
    </source>
</evidence>
<organism evidence="3 4">
    <name type="scientific">Oryza sativa subsp. japonica</name>
    <name type="common">Rice</name>
    <dbReference type="NCBI Taxonomy" id="39947"/>
    <lineage>
        <taxon>Eukaryota</taxon>
        <taxon>Viridiplantae</taxon>
        <taxon>Streptophyta</taxon>
        <taxon>Embryophyta</taxon>
        <taxon>Tracheophyta</taxon>
        <taxon>Spermatophyta</taxon>
        <taxon>Magnoliopsida</taxon>
        <taxon>Liliopsida</taxon>
        <taxon>Poales</taxon>
        <taxon>Poaceae</taxon>
        <taxon>BOP clade</taxon>
        <taxon>Oryzoideae</taxon>
        <taxon>Oryzeae</taxon>
        <taxon>Oryzinae</taxon>
        <taxon>Oryza</taxon>
        <taxon>Oryza sativa</taxon>
    </lineage>
</organism>
<dbReference type="Pfam" id="PF04195">
    <property type="entry name" value="Transposase_28"/>
    <property type="match status" value="1"/>
</dbReference>
<sequence length="460" mass="49757">MAPRKPNPSSVKEPDPGRIDDDTTAYLGISLIDDCELAKLVSSGALVEGQAFAPSKAIVPKSVDNRTVVFAIFFEAGLWFPCNSLLLEILRLFQVELPHLSPSALDWIAIFAWACRTSGFEPSAELFGAIFFATVNSKMPVNAAMSKWDRHWIARWFYHTIPFEAGSESAKALRCRCRAIALNREHKIAVDGAMEARFALLHKVCSRLSCRDLVDEFCMLRIFPLSQSWQVVVDQGEEVDGLPKLVLPEGMNVLTLDQADAEARKMIGDVSVVEYSQLLTRQAADRANRDDVEERDGHEEGEEEEEAEAVVEKAADEAVKNHVDTPSYTPTLSPGHNETGVESNSSPLHRKELEGAKALVAFSAGKTAKGGPVKKISKKKGLVDVARVFSDNESSDETPTSLAGRSLNLSTAPILSLDGGGAGGSAAAGASASADRIMTAVARVFVTPKNSLVIFELICA</sequence>
<evidence type="ECO:0000256" key="1">
    <source>
        <dbReference type="SAM" id="MobiDB-lite"/>
    </source>
</evidence>
<name>Q2R7W0_ORYSJ</name>
<gene>
    <name evidence="3" type="ordered locus">LOC_Os11g14760</name>
</gene>
<feature type="compositionally biased region" description="Polar residues" evidence="1">
    <location>
        <begin position="324"/>
        <end position="347"/>
    </location>
</feature>
<feature type="region of interest" description="Disordered" evidence="1">
    <location>
        <begin position="283"/>
        <end position="348"/>
    </location>
</feature>
<feature type="compositionally biased region" description="Basic and acidic residues" evidence="1">
    <location>
        <begin position="283"/>
        <end position="298"/>
    </location>
</feature>